<feature type="binding site" evidence="3">
    <location>
        <position position="78"/>
    </location>
    <ligand>
        <name>Cu cation</name>
        <dbReference type="ChEBI" id="CHEBI:23378"/>
    </ligand>
</feature>
<keyword evidence="4" id="KW-1015">Disulfide bond</keyword>
<evidence type="ECO:0000259" key="6">
    <source>
        <dbReference type="PROSITE" id="PS51352"/>
    </source>
</evidence>
<protein>
    <submittedName>
        <fullName evidence="7">SCO family protein</fullName>
    </submittedName>
</protein>
<dbReference type="CDD" id="cd02968">
    <property type="entry name" value="SCO"/>
    <property type="match status" value="1"/>
</dbReference>
<feature type="binding site" evidence="3">
    <location>
        <position position="164"/>
    </location>
    <ligand>
        <name>Cu cation</name>
        <dbReference type="ChEBI" id="CHEBI:23378"/>
    </ligand>
</feature>
<evidence type="ECO:0000256" key="5">
    <source>
        <dbReference type="SAM" id="Phobius"/>
    </source>
</evidence>
<feature type="transmembrane region" description="Helical" evidence="5">
    <location>
        <begin position="7"/>
        <end position="29"/>
    </location>
</feature>
<evidence type="ECO:0000313" key="8">
    <source>
        <dbReference type="Proteomes" id="UP000266177"/>
    </source>
</evidence>
<organism evidence="7 8">
    <name type="scientific">Paenibacillus thiaminolyticus</name>
    <name type="common">Bacillus thiaminolyticus</name>
    <dbReference type="NCBI Taxonomy" id="49283"/>
    <lineage>
        <taxon>Bacteria</taxon>
        <taxon>Bacillati</taxon>
        <taxon>Bacillota</taxon>
        <taxon>Bacilli</taxon>
        <taxon>Bacillales</taxon>
        <taxon>Paenibacillaceae</taxon>
        <taxon>Paenibacillus</taxon>
    </lineage>
</organism>
<dbReference type="PROSITE" id="PS51352">
    <property type="entry name" value="THIOREDOXIN_2"/>
    <property type="match status" value="1"/>
</dbReference>
<gene>
    <name evidence="7" type="ORF">DQX05_24370</name>
</gene>
<dbReference type="SUPFAM" id="SSF52833">
    <property type="entry name" value="Thioredoxin-like"/>
    <property type="match status" value="1"/>
</dbReference>
<comment type="caution">
    <text evidence="7">The sequence shown here is derived from an EMBL/GenBank/DDBJ whole genome shotgun (WGS) entry which is preliminary data.</text>
</comment>
<keyword evidence="5" id="KW-1133">Transmembrane helix</keyword>
<accession>A0A3A3GFV2</accession>
<dbReference type="InterPro" id="IPR003782">
    <property type="entry name" value="SCO1/SenC"/>
</dbReference>
<dbReference type="RefSeq" id="WP_119795952.1">
    <property type="nucleotide sequence ID" value="NZ_QYZD01000032.1"/>
</dbReference>
<evidence type="ECO:0000256" key="1">
    <source>
        <dbReference type="ARBA" id="ARBA00010996"/>
    </source>
</evidence>
<dbReference type="Gene3D" id="3.40.30.10">
    <property type="entry name" value="Glutaredoxin"/>
    <property type="match status" value="1"/>
</dbReference>
<feature type="binding site" evidence="3">
    <location>
        <position position="74"/>
    </location>
    <ligand>
        <name>Cu cation</name>
        <dbReference type="ChEBI" id="CHEBI:23378"/>
    </ligand>
</feature>
<dbReference type="GO" id="GO:0046872">
    <property type="term" value="F:metal ion binding"/>
    <property type="evidence" value="ECO:0007669"/>
    <property type="project" value="UniProtKB-KW"/>
</dbReference>
<dbReference type="EMBL" id="QYZD01000032">
    <property type="protein sequence ID" value="RJG20696.1"/>
    <property type="molecule type" value="Genomic_DNA"/>
</dbReference>
<keyword evidence="2 3" id="KW-0186">Copper</keyword>
<evidence type="ECO:0000256" key="4">
    <source>
        <dbReference type="PIRSR" id="PIRSR603782-2"/>
    </source>
</evidence>
<dbReference type="PANTHER" id="PTHR12151">
    <property type="entry name" value="ELECTRON TRANSPORT PROTIN SCO1/SENC FAMILY MEMBER"/>
    <property type="match status" value="1"/>
</dbReference>
<keyword evidence="5" id="KW-0472">Membrane</keyword>
<keyword evidence="5" id="KW-0812">Transmembrane</keyword>
<evidence type="ECO:0000313" key="7">
    <source>
        <dbReference type="EMBL" id="RJG20696.1"/>
    </source>
</evidence>
<proteinExistence type="inferred from homology"/>
<dbReference type="OrthoDB" id="9811998at2"/>
<dbReference type="Proteomes" id="UP000266177">
    <property type="component" value="Unassembled WGS sequence"/>
</dbReference>
<dbReference type="InterPro" id="IPR013766">
    <property type="entry name" value="Thioredoxin_domain"/>
</dbReference>
<dbReference type="AlphaFoldDB" id="A0A3A3GFV2"/>
<name>A0A3A3GFV2_PANTH</name>
<sequence>MSWAKKYSFQIFLGALVAVFAIVVAILYWPREPDIPMTDKKAPDFNMQNVDGSTVTLADTNGKVRLFYFYFTNCPDVCPPTTYRLSEVQKLLQDNGMFGTDASIVSISFDPERDTLEEIKKWSEKYNADYSGWYFLRGKEEDVAKMMPELGSSVFKDEDGNFTHLNVITLVDQDGNIRKYYNANDLETSSPENIAKDVARLVKA</sequence>
<evidence type="ECO:0000256" key="3">
    <source>
        <dbReference type="PIRSR" id="PIRSR603782-1"/>
    </source>
</evidence>
<comment type="similarity">
    <text evidence="1">Belongs to the SCO1/2 family.</text>
</comment>
<dbReference type="InterPro" id="IPR036249">
    <property type="entry name" value="Thioredoxin-like_sf"/>
</dbReference>
<keyword evidence="3" id="KW-0479">Metal-binding</keyword>
<dbReference type="Pfam" id="PF02630">
    <property type="entry name" value="SCO1-SenC"/>
    <property type="match status" value="1"/>
</dbReference>
<feature type="domain" description="Thioredoxin" evidence="6">
    <location>
        <begin position="36"/>
        <end position="203"/>
    </location>
</feature>
<feature type="disulfide bond" description="Redox-active" evidence="4">
    <location>
        <begin position="74"/>
        <end position="78"/>
    </location>
</feature>
<evidence type="ECO:0000256" key="2">
    <source>
        <dbReference type="ARBA" id="ARBA00023008"/>
    </source>
</evidence>
<reference evidence="7 8" key="1">
    <citation type="submission" date="2018-09" db="EMBL/GenBank/DDBJ databases">
        <title>Paenibacillus SK2017-BO5.</title>
        <authorList>
            <person name="Piskunova J.V."/>
            <person name="Dubiley S.A."/>
            <person name="Severinov K.V."/>
        </authorList>
    </citation>
    <scope>NUCLEOTIDE SEQUENCE [LARGE SCALE GENOMIC DNA]</scope>
    <source>
        <strain evidence="7 8">BO5</strain>
    </source>
</reference>
<dbReference type="PANTHER" id="PTHR12151:SF25">
    <property type="entry name" value="LINALOOL DEHYDRATASE_ISOMERASE DOMAIN-CONTAINING PROTEIN"/>
    <property type="match status" value="1"/>
</dbReference>